<dbReference type="EMBL" id="CP002545">
    <property type="protein sequence ID" value="ADY53937.1"/>
    <property type="molecule type" value="Genomic_DNA"/>
</dbReference>
<dbReference type="OrthoDB" id="9801077at2"/>
<reference evidence="9 10" key="1">
    <citation type="journal article" date="2011" name="Stand. Genomic Sci.">
        <title>Complete genome sequence of the gliding, heparinolytic Pedobacter saltans type strain (113).</title>
        <authorList>
            <person name="Liolios K."/>
            <person name="Sikorski J."/>
            <person name="Lu M."/>
            <person name="Nolan M."/>
            <person name="Lapidus A."/>
            <person name="Lucas S."/>
            <person name="Hammon N."/>
            <person name="Deshpande S."/>
            <person name="Cheng J.F."/>
            <person name="Tapia R."/>
            <person name="Han C."/>
            <person name="Goodwin L."/>
            <person name="Pitluck S."/>
            <person name="Huntemann M."/>
            <person name="Ivanova N."/>
            <person name="Pagani I."/>
            <person name="Mavromatis K."/>
            <person name="Ovchinikova G."/>
            <person name="Pati A."/>
            <person name="Chen A."/>
            <person name="Palaniappan K."/>
            <person name="Land M."/>
            <person name="Hauser L."/>
            <person name="Brambilla E.M."/>
            <person name="Kotsyurbenko O."/>
            <person name="Rohde M."/>
            <person name="Tindall B.J."/>
            <person name="Abt B."/>
            <person name="Goker M."/>
            <person name="Detter J.C."/>
            <person name="Woyke T."/>
            <person name="Bristow J."/>
            <person name="Eisen J.A."/>
            <person name="Markowitz V."/>
            <person name="Hugenholtz P."/>
            <person name="Klenk H.P."/>
            <person name="Kyrpides N.C."/>
        </authorList>
    </citation>
    <scope>NUCLEOTIDE SEQUENCE [LARGE SCALE GENOMIC DNA]</scope>
    <source>
        <strain evidence="10">ATCC 51119 / DSM 12145 / JCM 21818 / LMG 10337 / NBRC 100064 / NCIMB 13643</strain>
    </source>
</reference>
<dbReference type="AlphaFoldDB" id="F0SDF4"/>
<dbReference type="InterPro" id="IPR013783">
    <property type="entry name" value="Ig-like_fold"/>
</dbReference>
<evidence type="ECO:0000256" key="3">
    <source>
        <dbReference type="ARBA" id="ARBA00023295"/>
    </source>
</evidence>
<comment type="similarity">
    <text evidence="1">Belongs to the glycosyl hydrolase 2 family.</text>
</comment>
<feature type="chain" id="PRO_5003256118" evidence="4">
    <location>
        <begin position="26"/>
        <end position="999"/>
    </location>
</feature>
<dbReference type="Pfam" id="PF18565">
    <property type="entry name" value="Glyco_hydro2_C5"/>
    <property type="match status" value="1"/>
</dbReference>
<proteinExistence type="inferred from homology"/>
<evidence type="ECO:0000259" key="8">
    <source>
        <dbReference type="Pfam" id="PF18565"/>
    </source>
</evidence>
<feature type="signal peptide" evidence="4">
    <location>
        <begin position="1"/>
        <end position="25"/>
    </location>
</feature>
<dbReference type="Pfam" id="PF02837">
    <property type="entry name" value="Glyco_hydro_2_N"/>
    <property type="match status" value="1"/>
</dbReference>
<dbReference type="InterPro" id="IPR032311">
    <property type="entry name" value="DUF4982"/>
</dbReference>
<dbReference type="STRING" id="762903.Pedsa_3403"/>
<keyword evidence="2 9" id="KW-0378">Hydrolase</keyword>
<dbReference type="InterPro" id="IPR017853">
    <property type="entry name" value="GH"/>
</dbReference>
<dbReference type="GO" id="GO:0004553">
    <property type="term" value="F:hydrolase activity, hydrolyzing O-glycosyl compounds"/>
    <property type="evidence" value="ECO:0007669"/>
    <property type="project" value="InterPro"/>
</dbReference>
<organism evidence="9 10">
    <name type="scientific">Pseudopedobacter saltans (strain ATCC 51119 / DSM 12145 / JCM 21818 / CCUG 39354 / LMG 10337 / NBRC 100064 / NCIMB 13643)</name>
    <name type="common">Pedobacter saltans</name>
    <dbReference type="NCBI Taxonomy" id="762903"/>
    <lineage>
        <taxon>Bacteria</taxon>
        <taxon>Pseudomonadati</taxon>
        <taxon>Bacteroidota</taxon>
        <taxon>Sphingobacteriia</taxon>
        <taxon>Sphingobacteriales</taxon>
        <taxon>Sphingobacteriaceae</taxon>
        <taxon>Pseudopedobacter</taxon>
    </lineage>
</organism>
<keyword evidence="3" id="KW-0326">Glycosidase</keyword>
<dbReference type="Pfam" id="PF16355">
    <property type="entry name" value="DUF4982"/>
    <property type="match status" value="1"/>
</dbReference>
<feature type="domain" description="Glycosyl hydrolases family 2 sugar binding" evidence="6">
    <location>
        <begin position="75"/>
        <end position="155"/>
    </location>
</feature>
<dbReference type="HOGENOM" id="CLU_006501_3_0_10"/>
<keyword evidence="4" id="KW-0732">Signal</keyword>
<evidence type="ECO:0000256" key="1">
    <source>
        <dbReference type="ARBA" id="ARBA00007401"/>
    </source>
</evidence>
<dbReference type="InterPro" id="IPR040605">
    <property type="entry name" value="Glyco_hydro2_dom5"/>
</dbReference>
<feature type="domain" description="Glycoside hydrolase family 2" evidence="8">
    <location>
        <begin position="709"/>
        <end position="802"/>
    </location>
</feature>
<dbReference type="SUPFAM" id="SSF49785">
    <property type="entry name" value="Galactose-binding domain-like"/>
    <property type="match status" value="1"/>
</dbReference>
<dbReference type="eggNOG" id="COG3250">
    <property type="taxonomic scope" value="Bacteria"/>
</dbReference>
<evidence type="ECO:0000259" key="7">
    <source>
        <dbReference type="Pfam" id="PF16355"/>
    </source>
</evidence>
<dbReference type="PANTHER" id="PTHR42732">
    <property type="entry name" value="BETA-GALACTOSIDASE"/>
    <property type="match status" value="1"/>
</dbReference>
<dbReference type="SUPFAM" id="SSF51445">
    <property type="entry name" value="(Trans)glycosidases"/>
    <property type="match status" value="1"/>
</dbReference>
<evidence type="ECO:0000256" key="4">
    <source>
        <dbReference type="SAM" id="SignalP"/>
    </source>
</evidence>
<evidence type="ECO:0000313" key="9">
    <source>
        <dbReference type="EMBL" id="ADY53937.1"/>
    </source>
</evidence>
<dbReference type="RefSeq" id="WP_013634420.1">
    <property type="nucleotide sequence ID" value="NC_015177.1"/>
</dbReference>
<keyword evidence="10" id="KW-1185">Reference proteome</keyword>
<evidence type="ECO:0000313" key="10">
    <source>
        <dbReference type="Proteomes" id="UP000000310"/>
    </source>
</evidence>
<evidence type="ECO:0000259" key="5">
    <source>
        <dbReference type="Pfam" id="PF00703"/>
    </source>
</evidence>
<name>F0SDF4_PSESL</name>
<protein>
    <submittedName>
        <fullName evidence="9">Glycoside hydrolase family 2 sugar binding protein</fullName>
    </submittedName>
</protein>
<evidence type="ECO:0000256" key="2">
    <source>
        <dbReference type="ARBA" id="ARBA00022801"/>
    </source>
</evidence>
<feature type="domain" description="DUF4982" evidence="7">
    <location>
        <begin position="632"/>
        <end position="688"/>
    </location>
</feature>
<feature type="domain" description="Glycoside hydrolase family 2 immunoglobulin-like beta-sandwich" evidence="5">
    <location>
        <begin position="211"/>
        <end position="313"/>
    </location>
</feature>
<dbReference type="Pfam" id="PF00703">
    <property type="entry name" value="Glyco_hydro_2"/>
    <property type="match status" value="1"/>
</dbReference>
<dbReference type="KEGG" id="psn:Pedsa_3403"/>
<dbReference type="GO" id="GO:0005975">
    <property type="term" value="P:carbohydrate metabolic process"/>
    <property type="evidence" value="ECO:0007669"/>
    <property type="project" value="InterPro"/>
</dbReference>
<dbReference type="Gene3D" id="2.60.40.10">
    <property type="entry name" value="Immunoglobulins"/>
    <property type="match status" value="3"/>
</dbReference>
<reference evidence="10" key="2">
    <citation type="submission" date="2011-02" db="EMBL/GenBank/DDBJ databases">
        <title>The complete genome of Pedobacter saltans DSM 12145.</title>
        <authorList>
            <consortium name="US DOE Joint Genome Institute (JGI-PGF)"/>
            <person name="Lucas S."/>
            <person name="Copeland A."/>
            <person name="Lapidus A."/>
            <person name="Bruce D."/>
            <person name="Goodwin L."/>
            <person name="Pitluck S."/>
            <person name="Kyrpides N."/>
            <person name="Mavromatis K."/>
            <person name="Pagani I."/>
            <person name="Ivanova N."/>
            <person name="Ovchinnikova G."/>
            <person name="Lu M."/>
            <person name="Detter J.C."/>
            <person name="Han C."/>
            <person name="Land M."/>
            <person name="Hauser L."/>
            <person name="Markowitz V."/>
            <person name="Cheng J.-F."/>
            <person name="Hugenholtz P."/>
            <person name="Woyke T."/>
            <person name="Wu D."/>
            <person name="Tindall B."/>
            <person name="Pomrenke H.G."/>
            <person name="Brambilla E."/>
            <person name="Klenk H.-P."/>
            <person name="Eisen J.A."/>
        </authorList>
    </citation>
    <scope>NUCLEOTIDE SEQUENCE [LARGE SCALE GENOMIC DNA]</scope>
    <source>
        <strain evidence="10">ATCC 51119 / DSM 12145 / JCM 21818 / LMG 10337 / NBRC 100064 / NCIMB 13643</strain>
    </source>
</reference>
<dbReference type="PANTHER" id="PTHR42732:SF1">
    <property type="entry name" value="BETA-MANNOSIDASE"/>
    <property type="match status" value="1"/>
</dbReference>
<sequence length="999" mass="113254">MNNPRNRSASLLILILLVVSTALQAQNRQKYNFNSDWLLKVGDIPHAEKSNSTDADWKKVTLPHAFNEDEAFKVDIRDLTDTVMWYRKHFVLPQSAKGKKIFIEFEGARQGVDVYVNGKYVGLHENGAMAFGFDLTDLVKVGSNVIAVRVDNNWEYEERATGVMYQWCSRGFNANYGGLTKNVWLHVTDKLYQTLPLYSNLKTTGVYIYAKDIRIKSQKATIHAESEVKNETGKVQTVGYRVELIDRDGTLLKTFNGESKVMQPNETALLSAEAEAEGLHFWSWGYGYLYTVKTTLTVNGKPIDEVVTRTGFRKTRFGDGKIWLNDRVLQVKGFAQRTSNEWPAIGLSVPAWLSDYSNGLMVEGNANLVRWMHITPWKQDVESCDRVGLIQAMPAGDAEKDVEGRNWEQRLFLMRDAIIYNRNNPSILFYECGNESISREHMIEMKQIRDLYDLHGGRAIGSREMLDIPEAEYGGEMFYINKSASHPMWAMEYCRDEGLRKYWDNYSYPYHKEGVVNEAYYASLRKKVNRPEAYNHNQDEFTVENVLRWFEFFRERPGTGTRVSSGGAKIIFSDTNTHFRGEENYRRSGVTDPMRIFKDPYFAHQVMWDGWVDIEKPRIYIVGHWNYESDVVKPVYVVANTDSVSLFLNGKALSGAKQDAQFLFTYPNVAFQAGTLEAIGYNKGKEVARYKMETTGKPVALKLTAIENPKGWKADGADLLLAQVEVVDAQGRRCPLANDLVSFSLEGPAEWRGGIAQGPDNYILSKNLPVECGVNRILIRSTTTAGKVILKAKAKGLEDAEIVFHTLPFETKGGLTPWIPANHLEGRLTRGETPQTPSYKDSKIDVPILSAVAGANTDQAIKSFDDNELSEWKNDGKLSTGWITYHLQRMARVDEVCMKLTGWRQRSYPLEIYAGKELIWSGETDRSLGYVHLPVKPTMTKEITIKLKGSSKDEDAFGAIVELVEPVAGELDLVKAENADKANHELRIIEIEFKENLLP</sequence>
<dbReference type="Proteomes" id="UP000000310">
    <property type="component" value="Chromosome"/>
</dbReference>
<evidence type="ECO:0000259" key="6">
    <source>
        <dbReference type="Pfam" id="PF02837"/>
    </source>
</evidence>
<accession>F0SDF4</accession>
<dbReference type="Gene3D" id="2.60.120.260">
    <property type="entry name" value="Galactose-binding domain-like"/>
    <property type="match status" value="1"/>
</dbReference>
<dbReference type="SUPFAM" id="SSF49303">
    <property type="entry name" value="beta-Galactosidase/glucuronidase domain"/>
    <property type="match status" value="1"/>
</dbReference>
<dbReference type="Gene3D" id="3.20.20.80">
    <property type="entry name" value="Glycosidases"/>
    <property type="match status" value="1"/>
</dbReference>
<gene>
    <name evidence="9" type="ordered locus">Pedsa_3403</name>
</gene>
<dbReference type="InterPro" id="IPR036156">
    <property type="entry name" value="Beta-gal/glucu_dom_sf"/>
</dbReference>
<dbReference type="InterPro" id="IPR006102">
    <property type="entry name" value="Ig-like_GH2"/>
</dbReference>
<dbReference type="InterPro" id="IPR006104">
    <property type="entry name" value="Glyco_hydro_2_N"/>
</dbReference>
<dbReference type="InterPro" id="IPR008979">
    <property type="entry name" value="Galactose-bd-like_sf"/>
</dbReference>
<dbReference type="InterPro" id="IPR051913">
    <property type="entry name" value="GH2_Domain-Containing"/>
</dbReference>